<sequence length="102" mass="11282">MKASKSTVTAAIVWLLSVFFSILSGLLFLIFKREDAFIHQQAKEALNWGITLWLAVIAASLFGSKLLFTLLGVIHLVFCLLGMASCLKGKAYQVPINLRLIK</sequence>
<evidence type="ECO:0000256" key="4">
    <source>
        <dbReference type="ARBA" id="ARBA00023136"/>
    </source>
</evidence>
<accession>A0ABW7IZ12</accession>
<evidence type="ECO:0000256" key="2">
    <source>
        <dbReference type="ARBA" id="ARBA00022692"/>
    </source>
</evidence>
<name>A0ABW7IZ12_9VIBR</name>
<keyword evidence="7" id="KW-1185">Reference proteome</keyword>
<dbReference type="RefSeq" id="WP_394608027.1">
    <property type="nucleotide sequence ID" value="NZ_JBIHSN010000002.1"/>
</dbReference>
<protein>
    <submittedName>
        <fullName evidence="6">DUF4870 domain-containing protein</fullName>
    </submittedName>
</protein>
<evidence type="ECO:0000256" key="5">
    <source>
        <dbReference type="SAM" id="Phobius"/>
    </source>
</evidence>
<feature type="transmembrane region" description="Helical" evidence="5">
    <location>
        <begin position="68"/>
        <end position="87"/>
    </location>
</feature>
<evidence type="ECO:0000313" key="6">
    <source>
        <dbReference type="EMBL" id="MFH0266235.1"/>
    </source>
</evidence>
<evidence type="ECO:0000313" key="7">
    <source>
        <dbReference type="Proteomes" id="UP001607151"/>
    </source>
</evidence>
<proteinExistence type="predicted"/>
<comment type="subcellular location">
    <subcellularLocation>
        <location evidence="1">Membrane</location>
        <topology evidence="1">Multi-pass membrane protein</topology>
    </subcellularLocation>
</comment>
<dbReference type="Pfam" id="PF09685">
    <property type="entry name" value="MamF_MmsF"/>
    <property type="match status" value="1"/>
</dbReference>
<feature type="transmembrane region" description="Helical" evidence="5">
    <location>
        <begin position="45"/>
        <end position="62"/>
    </location>
</feature>
<organism evidence="6 7">
    <name type="scientific">Vibrio rumoiensis</name>
    <dbReference type="NCBI Taxonomy" id="76258"/>
    <lineage>
        <taxon>Bacteria</taxon>
        <taxon>Pseudomonadati</taxon>
        <taxon>Pseudomonadota</taxon>
        <taxon>Gammaproteobacteria</taxon>
        <taxon>Vibrionales</taxon>
        <taxon>Vibrionaceae</taxon>
        <taxon>Vibrio</taxon>
    </lineage>
</organism>
<keyword evidence="3 5" id="KW-1133">Transmembrane helix</keyword>
<dbReference type="EMBL" id="JBIHSN010000002">
    <property type="protein sequence ID" value="MFH0266235.1"/>
    <property type="molecule type" value="Genomic_DNA"/>
</dbReference>
<evidence type="ECO:0000256" key="1">
    <source>
        <dbReference type="ARBA" id="ARBA00004141"/>
    </source>
</evidence>
<keyword evidence="2 5" id="KW-0812">Transmembrane</keyword>
<gene>
    <name evidence="6" type="ORF">ACGRQ9_12290</name>
</gene>
<dbReference type="InterPro" id="IPR019109">
    <property type="entry name" value="MamF_MmsF"/>
</dbReference>
<evidence type="ECO:0000256" key="3">
    <source>
        <dbReference type="ARBA" id="ARBA00022989"/>
    </source>
</evidence>
<comment type="caution">
    <text evidence="6">The sequence shown here is derived from an EMBL/GenBank/DDBJ whole genome shotgun (WGS) entry which is preliminary data.</text>
</comment>
<feature type="transmembrane region" description="Helical" evidence="5">
    <location>
        <begin position="12"/>
        <end position="33"/>
    </location>
</feature>
<dbReference type="Proteomes" id="UP001607151">
    <property type="component" value="Unassembled WGS sequence"/>
</dbReference>
<keyword evidence="4 5" id="KW-0472">Membrane</keyword>
<reference evidence="6 7" key="1">
    <citation type="submission" date="2024-10" db="EMBL/GenBank/DDBJ databases">
        <authorList>
            <person name="Yibar A."/>
            <person name="Saticioglu I.B."/>
            <person name="Duman M."/>
            <person name="Ajmi N."/>
            <person name="Gurler F."/>
            <person name="Ay H."/>
            <person name="Onuk E."/>
            <person name="Guler S."/>
            <person name="Romalde J.L."/>
        </authorList>
    </citation>
    <scope>NUCLEOTIDE SEQUENCE [LARGE SCALE GENOMIC DNA]</scope>
    <source>
        <strain evidence="6 7">14-MA-B</strain>
    </source>
</reference>